<protein>
    <submittedName>
        <fullName evidence="2">Uncharacterized protein</fullName>
    </submittedName>
</protein>
<gene>
    <name evidence="2" type="ORF">Fmac_032528</name>
</gene>
<feature type="transmembrane region" description="Helical" evidence="1">
    <location>
        <begin position="21"/>
        <end position="41"/>
    </location>
</feature>
<reference evidence="2 3" key="1">
    <citation type="submission" date="2024-08" db="EMBL/GenBank/DDBJ databases">
        <title>Insights into the chromosomal genome structure of Flemingia macrophylla.</title>
        <authorList>
            <person name="Ding Y."/>
            <person name="Zhao Y."/>
            <person name="Bi W."/>
            <person name="Wu M."/>
            <person name="Zhao G."/>
            <person name="Gong Y."/>
            <person name="Li W."/>
            <person name="Zhang P."/>
        </authorList>
    </citation>
    <scope>NUCLEOTIDE SEQUENCE [LARGE SCALE GENOMIC DNA]</scope>
    <source>
        <strain evidence="2">DYQJB</strain>
        <tissue evidence="2">Leaf</tissue>
    </source>
</reference>
<dbReference type="Proteomes" id="UP001603857">
    <property type="component" value="Unassembled WGS sequence"/>
</dbReference>
<evidence type="ECO:0000256" key="1">
    <source>
        <dbReference type="SAM" id="Phobius"/>
    </source>
</evidence>
<organism evidence="2 3">
    <name type="scientific">Flemingia macrophylla</name>
    <dbReference type="NCBI Taxonomy" id="520843"/>
    <lineage>
        <taxon>Eukaryota</taxon>
        <taxon>Viridiplantae</taxon>
        <taxon>Streptophyta</taxon>
        <taxon>Embryophyta</taxon>
        <taxon>Tracheophyta</taxon>
        <taxon>Spermatophyta</taxon>
        <taxon>Magnoliopsida</taxon>
        <taxon>eudicotyledons</taxon>
        <taxon>Gunneridae</taxon>
        <taxon>Pentapetalae</taxon>
        <taxon>rosids</taxon>
        <taxon>fabids</taxon>
        <taxon>Fabales</taxon>
        <taxon>Fabaceae</taxon>
        <taxon>Papilionoideae</taxon>
        <taxon>50 kb inversion clade</taxon>
        <taxon>NPAAA clade</taxon>
        <taxon>indigoferoid/millettioid clade</taxon>
        <taxon>Phaseoleae</taxon>
        <taxon>Flemingia</taxon>
    </lineage>
</organism>
<dbReference type="AlphaFoldDB" id="A0ABD1L554"/>
<keyword evidence="1" id="KW-0472">Membrane</keyword>
<keyword evidence="3" id="KW-1185">Reference proteome</keyword>
<keyword evidence="1" id="KW-1133">Transmembrane helix</keyword>
<dbReference type="EMBL" id="JBGMDY010000011">
    <property type="protein sequence ID" value="KAL2318652.1"/>
    <property type="molecule type" value="Genomic_DNA"/>
</dbReference>
<evidence type="ECO:0000313" key="3">
    <source>
        <dbReference type="Proteomes" id="UP001603857"/>
    </source>
</evidence>
<name>A0ABD1L554_9FABA</name>
<sequence>MFRARLIALECLKFSLLLRSLTPLLFPSFDSSLLFLLFLLYCRRPPTPSHFLTAFTLFSLPGTTSIAPSLLPFRALRCLPNCHSHFCSFMSSPFLQPLTKDGIKDDIDHPKP</sequence>
<accession>A0ABD1L554</accession>
<evidence type="ECO:0000313" key="2">
    <source>
        <dbReference type="EMBL" id="KAL2318652.1"/>
    </source>
</evidence>
<keyword evidence="1" id="KW-0812">Transmembrane</keyword>
<proteinExistence type="predicted"/>
<comment type="caution">
    <text evidence="2">The sequence shown here is derived from an EMBL/GenBank/DDBJ whole genome shotgun (WGS) entry which is preliminary data.</text>
</comment>